<accession>A0ABS5JA95</accession>
<gene>
    <name evidence="6" type="ORF">KE626_32680</name>
</gene>
<evidence type="ECO:0000313" key="6">
    <source>
        <dbReference type="EMBL" id="MBS0032135.1"/>
    </source>
</evidence>
<feature type="domain" description="Response regulatory" evidence="5">
    <location>
        <begin position="6"/>
        <end position="122"/>
    </location>
</feature>
<dbReference type="SUPFAM" id="SSF52172">
    <property type="entry name" value="CheY-like"/>
    <property type="match status" value="1"/>
</dbReference>
<feature type="modified residue" description="4-aspartylphosphate" evidence="3">
    <location>
        <position position="57"/>
    </location>
</feature>
<dbReference type="PANTHER" id="PTHR43214">
    <property type="entry name" value="TWO-COMPONENT RESPONSE REGULATOR"/>
    <property type="match status" value="1"/>
</dbReference>
<dbReference type="InterPro" id="IPR001789">
    <property type="entry name" value="Sig_transdc_resp-reg_receiver"/>
</dbReference>
<dbReference type="PRINTS" id="PR00038">
    <property type="entry name" value="HTHLUXR"/>
</dbReference>
<dbReference type="CDD" id="cd17535">
    <property type="entry name" value="REC_NarL-like"/>
    <property type="match status" value="1"/>
</dbReference>
<dbReference type="InterPro" id="IPR039420">
    <property type="entry name" value="WalR-like"/>
</dbReference>
<dbReference type="RefSeq" id="WP_211977292.1">
    <property type="nucleotide sequence ID" value="NZ_CBFHAM010000041.1"/>
</dbReference>
<dbReference type="EMBL" id="JAGTXB010000028">
    <property type="protein sequence ID" value="MBS0032135.1"/>
    <property type="molecule type" value="Genomic_DNA"/>
</dbReference>
<sequence length="209" mass="22667">MPDAIQLLLVDDHPMVLEGLRSLLRLYEDINIAGSFTNGPDALAFLESHTADVVLLDINLPGMNGFELCKSLRKKYPAVKVIALSTHTERSMITRMLQNGAVGFLSKSSSAVELADAIRAVQRNGIYLGQEIQQGMGTPAAATTSLPHLTRREKEVLALVAAGKSTQQIGEALFISFLTAETHRRNIMQKFEVSNVAALIKLAVDNGLV</sequence>
<dbReference type="SUPFAM" id="SSF46894">
    <property type="entry name" value="C-terminal effector domain of the bipartite response regulators"/>
    <property type="match status" value="1"/>
</dbReference>
<name>A0ABS5JA95_9BACT</name>
<keyword evidence="7" id="KW-1185">Reference proteome</keyword>
<dbReference type="Gene3D" id="3.40.50.2300">
    <property type="match status" value="1"/>
</dbReference>
<dbReference type="PROSITE" id="PS50110">
    <property type="entry name" value="RESPONSE_REGULATORY"/>
    <property type="match status" value="1"/>
</dbReference>
<evidence type="ECO:0000313" key="7">
    <source>
        <dbReference type="Proteomes" id="UP000676386"/>
    </source>
</evidence>
<protein>
    <submittedName>
        <fullName evidence="6">Response regulator transcription factor</fullName>
    </submittedName>
</protein>
<dbReference type="SMART" id="SM00448">
    <property type="entry name" value="REC"/>
    <property type="match status" value="1"/>
</dbReference>
<dbReference type="PROSITE" id="PS50043">
    <property type="entry name" value="HTH_LUXR_2"/>
    <property type="match status" value="1"/>
</dbReference>
<evidence type="ECO:0000256" key="3">
    <source>
        <dbReference type="PROSITE-ProRule" id="PRU00169"/>
    </source>
</evidence>
<evidence type="ECO:0000259" key="5">
    <source>
        <dbReference type="PROSITE" id="PS50110"/>
    </source>
</evidence>
<dbReference type="SMART" id="SM00421">
    <property type="entry name" value="HTH_LUXR"/>
    <property type="match status" value="1"/>
</dbReference>
<keyword evidence="2" id="KW-0238">DNA-binding</keyword>
<feature type="domain" description="HTH luxR-type" evidence="4">
    <location>
        <begin position="142"/>
        <end position="207"/>
    </location>
</feature>
<dbReference type="Proteomes" id="UP000676386">
    <property type="component" value="Unassembled WGS sequence"/>
</dbReference>
<dbReference type="CDD" id="cd06170">
    <property type="entry name" value="LuxR_C_like"/>
    <property type="match status" value="1"/>
</dbReference>
<proteinExistence type="predicted"/>
<keyword evidence="1 3" id="KW-0597">Phosphoprotein</keyword>
<dbReference type="InterPro" id="IPR000792">
    <property type="entry name" value="Tscrpt_reg_LuxR_C"/>
</dbReference>
<comment type="caution">
    <text evidence="6">The sequence shown here is derived from an EMBL/GenBank/DDBJ whole genome shotgun (WGS) entry which is preliminary data.</text>
</comment>
<dbReference type="PANTHER" id="PTHR43214:SF43">
    <property type="entry name" value="TWO-COMPONENT RESPONSE REGULATOR"/>
    <property type="match status" value="1"/>
</dbReference>
<dbReference type="InterPro" id="IPR058245">
    <property type="entry name" value="NreC/VraR/RcsB-like_REC"/>
</dbReference>
<evidence type="ECO:0000256" key="2">
    <source>
        <dbReference type="ARBA" id="ARBA00023125"/>
    </source>
</evidence>
<dbReference type="InterPro" id="IPR011006">
    <property type="entry name" value="CheY-like_superfamily"/>
</dbReference>
<dbReference type="Pfam" id="PF00072">
    <property type="entry name" value="Response_reg"/>
    <property type="match status" value="1"/>
</dbReference>
<dbReference type="InterPro" id="IPR016032">
    <property type="entry name" value="Sig_transdc_resp-reg_C-effctor"/>
</dbReference>
<evidence type="ECO:0000256" key="1">
    <source>
        <dbReference type="ARBA" id="ARBA00022553"/>
    </source>
</evidence>
<organism evidence="6 7">
    <name type="scientific">Chitinophaga hostae</name>
    <dbReference type="NCBI Taxonomy" id="2831022"/>
    <lineage>
        <taxon>Bacteria</taxon>
        <taxon>Pseudomonadati</taxon>
        <taxon>Bacteroidota</taxon>
        <taxon>Chitinophagia</taxon>
        <taxon>Chitinophagales</taxon>
        <taxon>Chitinophagaceae</taxon>
        <taxon>Chitinophaga</taxon>
    </lineage>
</organism>
<reference evidence="6 7" key="1">
    <citation type="submission" date="2021-04" db="EMBL/GenBank/DDBJ databases">
        <title>Chitinophaga sp. nov., isolated from the rhizosphere soil.</title>
        <authorList>
            <person name="He S."/>
        </authorList>
    </citation>
    <scope>NUCLEOTIDE SEQUENCE [LARGE SCALE GENOMIC DNA]</scope>
    <source>
        <strain evidence="6 7">2R12</strain>
    </source>
</reference>
<evidence type="ECO:0000259" key="4">
    <source>
        <dbReference type="PROSITE" id="PS50043"/>
    </source>
</evidence>
<dbReference type="Pfam" id="PF00196">
    <property type="entry name" value="GerE"/>
    <property type="match status" value="1"/>
</dbReference>